<dbReference type="AlphaFoldDB" id="A0A2A3EHB2"/>
<protein>
    <submittedName>
        <fullName evidence="1">Uncharacterized protein</fullName>
    </submittedName>
</protein>
<organism evidence="1 2">
    <name type="scientific">Apis cerana cerana</name>
    <name type="common">Oriental honeybee</name>
    <dbReference type="NCBI Taxonomy" id="94128"/>
    <lineage>
        <taxon>Eukaryota</taxon>
        <taxon>Metazoa</taxon>
        <taxon>Ecdysozoa</taxon>
        <taxon>Arthropoda</taxon>
        <taxon>Hexapoda</taxon>
        <taxon>Insecta</taxon>
        <taxon>Pterygota</taxon>
        <taxon>Neoptera</taxon>
        <taxon>Endopterygota</taxon>
        <taxon>Hymenoptera</taxon>
        <taxon>Apocrita</taxon>
        <taxon>Aculeata</taxon>
        <taxon>Apoidea</taxon>
        <taxon>Anthophila</taxon>
        <taxon>Apidae</taxon>
        <taxon>Apis</taxon>
    </lineage>
</organism>
<sequence>MAQIYRDDLKRNWTLTGVRIFQDERDNNNMETSNSSITPGIIYMEQEKKYEEPICNRENNKKAIDVDRIKLYVYKEIEQAKEKEFQKRSRRIPKTQNIKNKRKTEETIRRFAEAKAMAILPRKEHSVYNEILRAINSNRDCRLLQQIKYIATNSKSELGVFRFKDFEQIIDKNVGNIKIGDVPLRCVSSLETKPNEMETELSISVLLRKF</sequence>
<evidence type="ECO:0000313" key="1">
    <source>
        <dbReference type="EMBL" id="PBC30556.1"/>
    </source>
</evidence>
<dbReference type="EMBL" id="KZ288256">
    <property type="protein sequence ID" value="PBC30556.1"/>
    <property type="molecule type" value="Genomic_DNA"/>
</dbReference>
<evidence type="ECO:0000313" key="2">
    <source>
        <dbReference type="Proteomes" id="UP000242457"/>
    </source>
</evidence>
<proteinExistence type="predicted"/>
<accession>A0A2A3EHB2</accession>
<keyword evidence="2" id="KW-1185">Reference proteome</keyword>
<dbReference type="Proteomes" id="UP000242457">
    <property type="component" value="Unassembled WGS sequence"/>
</dbReference>
<reference evidence="1 2" key="1">
    <citation type="submission" date="2014-07" db="EMBL/GenBank/DDBJ databases">
        <title>Genomic and transcriptomic analysis on Apis cerana provide comprehensive insights into honey bee biology.</title>
        <authorList>
            <person name="Diao Q."/>
            <person name="Sun L."/>
            <person name="Zheng H."/>
            <person name="Zheng H."/>
            <person name="Xu S."/>
            <person name="Wang S."/>
            <person name="Zeng Z."/>
            <person name="Hu F."/>
            <person name="Su S."/>
            <person name="Wu J."/>
        </authorList>
    </citation>
    <scope>NUCLEOTIDE SEQUENCE [LARGE SCALE GENOMIC DNA]</scope>
    <source>
        <tissue evidence="1">Pupae without intestine</tissue>
    </source>
</reference>
<gene>
    <name evidence="1" type="ORF">APICC_06225</name>
</gene>
<name>A0A2A3EHB2_APICC</name>